<dbReference type="SUPFAM" id="SSF46689">
    <property type="entry name" value="Homeodomain-like"/>
    <property type="match status" value="1"/>
</dbReference>
<dbReference type="RefSeq" id="WP_014910809.1">
    <property type="nucleotide sequence ID" value="NZ_JAYMRS010000008.1"/>
</dbReference>
<reference evidence="4 7" key="2">
    <citation type="submission" date="2024-01" db="EMBL/GenBank/DDBJ databases">
        <title>Genome mining of biosynthetic gene clusters to explore secondary metabolites of Streptomyces sp.</title>
        <authorList>
            <person name="Baig A."/>
            <person name="Ajitkumar Shintre N."/>
            <person name="Kumar H."/>
            <person name="Anbarasu A."/>
            <person name="Ramaiah S."/>
        </authorList>
    </citation>
    <scope>NUCLEOTIDE SEQUENCE [LARGE SCALE GENOMIC DNA]</scope>
    <source>
        <strain evidence="4 7">A01</strain>
    </source>
</reference>
<evidence type="ECO:0000313" key="5">
    <source>
        <dbReference type="EMBL" id="MYR31310.1"/>
    </source>
</evidence>
<protein>
    <submittedName>
        <fullName evidence="4">Helix-turn-helix domain-containing protein</fullName>
    </submittedName>
    <submittedName>
        <fullName evidence="5">TetR family transcriptional regulator</fullName>
    </submittedName>
</protein>
<dbReference type="Pfam" id="PF00440">
    <property type="entry name" value="TetR_N"/>
    <property type="match status" value="1"/>
</dbReference>
<comment type="caution">
    <text evidence="5">The sequence shown here is derived from an EMBL/GenBank/DDBJ whole genome shotgun (WGS) entry which is preliminary data.</text>
</comment>
<evidence type="ECO:0000313" key="7">
    <source>
        <dbReference type="Proteomes" id="UP001585053"/>
    </source>
</evidence>
<dbReference type="GO" id="GO:0000976">
    <property type="term" value="F:transcription cis-regulatory region binding"/>
    <property type="evidence" value="ECO:0007669"/>
    <property type="project" value="TreeGrafter"/>
</dbReference>
<dbReference type="Proteomes" id="UP001585053">
    <property type="component" value="Unassembled WGS sequence"/>
</dbReference>
<evidence type="ECO:0000256" key="2">
    <source>
        <dbReference type="PROSITE-ProRule" id="PRU00335"/>
    </source>
</evidence>
<dbReference type="EMBL" id="WWHY01000001">
    <property type="protein sequence ID" value="MYR31310.1"/>
    <property type="molecule type" value="Genomic_DNA"/>
</dbReference>
<dbReference type="AlphaFoldDB" id="A0A7K2IMX1"/>
<dbReference type="PROSITE" id="PS50977">
    <property type="entry name" value="HTH_TETR_2"/>
    <property type="match status" value="1"/>
</dbReference>
<name>A0A7K2IMX1_9ACTN</name>
<dbReference type="GO" id="GO:0003700">
    <property type="term" value="F:DNA-binding transcription factor activity"/>
    <property type="evidence" value="ECO:0007669"/>
    <property type="project" value="TreeGrafter"/>
</dbReference>
<dbReference type="InterPro" id="IPR001647">
    <property type="entry name" value="HTH_TetR"/>
</dbReference>
<dbReference type="PANTHER" id="PTHR30055">
    <property type="entry name" value="HTH-TYPE TRANSCRIPTIONAL REGULATOR RUTR"/>
    <property type="match status" value="1"/>
</dbReference>
<evidence type="ECO:0000313" key="4">
    <source>
        <dbReference type="EMBL" id="MFB8770057.1"/>
    </source>
</evidence>
<accession>A0A7K2IMX1</accession>
<feature type="domain" description="HTH tetR-type" evidence="3">
    <location>
        <begin position="15"/>
        <end position="75"/>
    </location>
</feature>
<dbReference type="InterPro" id="IPR050109">
    <property type="entry name" value="HTH-type_TetR-like_transc_reg"/>
</dbReference>
<dbReference type="Proteomes" id="UP000467124">
    <property type="component" value="Unassembled WGS sequence"/>
</dbReference>
<sequence length="215" mass="23227">MDTASDREPRQERSRVTRARLLDAAVGCLAERGVSGATVGAVAERAGVSRGAAQHHFPTREGLLLAALRHMVESRSADLRRRADAVPAGPERTEAVVQMVVDAFSGPDFDAALQLWAAAASDPALRERVIPLEEQVGRAVHHAVVELLGADESIPGNREAVQATLDLARGLGLANLLTDDTARRRRVVAQWAVMLDRTLREPLPSTRSPRSTTKR</sequence>
<dbReference type="PANTHER" id="PTHR30055:SF226">
    <property type="entry name" value="HTH-TYPE TRANSCRIPTIONAL REGULATOR PKSA"/>
    <property type="match status" value="1"/>
</dbReference>
<gene>
    <name evidence="5" type="ORF">GTW20_03235</name>
    <name evidence="4" type="ORF">VSQ78_20330</name>
</gene>
<dbReference type="PRINTS" id="PR00455">
    <property type="entry name" value="HTHTETR"/>
</dbReference>
<keyword evidence="7" id="KW-1185">Reference proteome</keyword>
<dbReference type="Gene3D" id="1.10.357.10">
    <property type="entry name" value="Tetracycline Repressor, domain 2"/>
    <property type="match status" value="1"/>
</dbReference>
<dbReference type="InterPro" id="IPR009057">
    <property type="entry name" value="Homeodomain-like_sf"/>
</dbReference>
<organism evidence="5 6">
    <name type="scientific">Nocardiopsis alba</name>
    <dbReference type="NCBI Taxonomy" id="53437"/>
    <lineage>
        <taxon>Bacteria</taxon>
        <taxon>Bacillati</taxon>
        <taxon>Actinomycetota</taxon>
        <taxon>Actinomycetes</taxon>
        <taxon>Streptosporangiales</taxon>
        <taxon>Nocardiopsidaceae</taxon>
        <taxon>Nocardiopsis</taxon>
    </lineage>
</organism>
<dbReference type="OMA" id="ACQHHFP"/>
<reference evidence="5 6" key="1">
    <citation type="journal article" date="2019" name="Nat. Commun.">
        <title>The antimicrobial potential of Streptomyces from insect microbiomes.</title>
        <authorList>
            <person name="Chevrette M.G."/>
            <person name="Carlson C.M."/>
            <person name="Ortega H.E."/>
            <person name="Thomas C."/>
            <person name="Ananiev G.E."/>
            <person name="Barns K.J."/>
            <person name="Book A.J."/>
            <person name="Cagnazzo J."/>
            <person name="Carlos C."/>
            <person name="Flanigan W."/>
            <person name="Grubbs K.J."/>
            <person name="Horn H.A."/>
            <person name="Hoffmann F.M."/>
            <person name="Klassen J.L."/>
            <person name="Knack J.J."/>
            <person name="Lewin G.R."/>
            <person name="McDonald B.R."/>
            <person name="Muller L."/>
            <person name="Melo W.G.P."/>
            <person name="Pinto-Tomas A.A."/>
            <person name="Schmitz A."/>
            <person name="Wendt-Pienkowski E."/>
            <person name="Wildman S."/>
            <person name="Zhao M."/>
            <person name="Zhang F."/>
            <person name="Bugni T.S."/>
            <person name="Andes D.R."/>
            <person name="Pupo M.T."/>
            <person name="Currie C.R."/>
        </authorList>
    </citation>
    <scope>NUCLEOTIDE SEQUENCE [LARGE SCALE GENOMIC DNA]</scope>
    <source>
        <strain evidence="5 6">SID5840</strain>
    </source>
</reference>
<evidence type="ECO:0000259" key="3">
    <source>
        <dbReference type="PROSITE" id="PS50977"/>
    </source>
</evidence>
<evidence type="ECO:0000256" key="1">
    <source>
        <dbReference type="ARBA" id="ARBA00023125"/>
    </source>
</evidence>
<dbReference type="EMBL" id="JAYMRS010000008">
    <property type="protein sequence ID" value="MFB8770057.1"/>
    <property type="molecule type" value="Genomic_DNA"/>
</dbReference>
<proteinExistence type="predicted"/>
<evidence type="ECO:0000313" key="6">
    <source>
        <dbReference type="Proteomes" id="UP000467124"/>
    </source>
</evidence>
<keyword evidence="1 2" id="KW-0238">DNA-binding</keyword>
<feature type="DNA-binding region" description="H-T-H motif" evidence="2">
    <location>
        <begin position="38"/>
        <end position="57"/>
    </location>
</feature>